<comment type="caution">
    <text evidence="3">The sequence shown here is derived from an EMBL/GenBank/DDBJ whole genome shotgun (WGS) entry which is preliminary data.</text>
</comment>
<dbReference type="InterPro" id="IPR048350">
    <property type="entry name" value="S-Me-THD-like_C"/>
</dbReference>
<gene>
    <name evidence="3" type="ORF">AC625_03570</name>
</gene>
<sequence length="368" mass="40691">MSWQIKKQDIPFLAIGAKMIACGGGGNTKTIQSLLLSIMKDDDVITVKTMSDIDDEWIVGIGMMGSTILYDENIPSGEEGDQALKVYESIVQRRVDALISVEIGGINALAPLVTAVQNHLPVVDGDSMGRAFPELYMTTFYLNQIPLTPLVLQTHDVSEVIQGIHDIQIAAEKTKDFIATNGGYVHFVGFGAKARKMKTSMIPGSLKLIYRLGMAIKKDISIDQKMEEMLAVFGNSLYGKPHEIIRGEVTDVSKWFEQESLIGKFTVEGNSSFLNKWVEIEFKNEFIAIKEKQYICTIPDLILVLDEESLAPYSVSEIQEGLSVIIFAVPAPSIIRTKDMLAIIGPHNFDLAVPSKLLQGDCHHEAWN</sequence>
<reference evidence="4" key="1">
    <citation type="submission" date="2015-07" db="EMBL/GenBank/DDBJ databases">
        <title>Genome sequencing project for genomic taxonomy and phylogenomics of Bacillus-like bacteria.</title>
        <authorList>
            <person name="Liu B."/>
            <person name="Wang J."/>
            <person name="Zhu Y."/>
            <person name="Liu G."/>
            <person name="Chen Q."/>
            <person name="Chen Z."/>
            <person name="Lan J."/>
            <person name="Che J."/>
            <person name="Ge C."/>
            <person name="Shi H."/>
            <person name="Pan Z."/>
            <person name="Liu X."/>
        </authorList>
    </citation>
    <scope>NUCLEOTIDE SEQUENCE [LARGE SCALE GENOMIC DNA]</scope>
    <source>
        <strain evidence="4">FJAT-27997</strain>
    </source>
</reference>
<feature type="domain" description="S-Me-THD-like C-terminal" evidence="2">
    <location>
        <begin position="174"/>
        <end position="354"/>
    </location>
</feature>
<dbReference type="Pfam" id="PF20906">
    <property type="entry name" value="S-Me-THD_C"/>
    <property type="match status" value="1"/>
</dbReference>
<protein>
    <recommendedName>
        <fullName evidence="5">DUF917 domain-containing protein</fullName>
    </recommendedName>
</protein>
<dbReference type="SUPFAM" id="SSF160991">
    <property type="entry name" value="CV3147-like"/>
    <property type="match status" value="1"/>
</dbReference>
<dbReference type="AlphaFoldDB" id="A0A0K9GPS7"/>
<dbReference type="Gene3D" id="2.40.390.10">
    <property type="entry name" value="CV3147-like"/>
    <property type="match status" value="1"/>
</dbReference>
<keyword evidence="4" id="KW-1185">Reference proteome</keyword>
<name>A0A0K9GPS7_9BACI</name>
<accession>A0A0K9GPS7</accession>
<dbReference type="STRING" id="1679170.AC625_03570"/>
<dbReference type="PATRIC" id="fig|1679170.3.peg.750"/>
<feature type="domain" description="S-Me-THD N-terminal" evidence="1">
    <location>
        <begin position="8"/>
        <end position="158"/>
    </location>
</feature>
<dbReference type="Pfam" id="PF06032">
    <property type="entry name" value="S-Me-THD_N"/>
    <property type="match status" value="1"/>
</dbReference>
<dbReference type="Proteomes" id="UP000037146">
    <property type="component" value="Unassembled WGS sequence"/>
</dbReference>
<dbReference type="RefSeq" id="WP_049680025.1">
    <property type="nucleotide sequence ID" value="NZ_LFZW01000001.1"/>
</dbReference>
<evidence type="ECO:0000313" key="4">
    <source>
        <dbReference type="Proteomes" id="UP000037146"/>
    </source>
</evidence>
<evidence type="ECO:0000313" key="3">
    <source>
        <dbReference type="EMBL" id="KMY48699.1"/>
    </source>
</evidence>
<organism evidence="3 4">
    <name type="scientific">Peribacillus loiseleuriae</name>
    <dbReference type="NCBI Taxonomy" id="1679170"/>
    <lineage>
        <taxon>Bacteria</taxon>
        <taxon>Bacillati</taxon>
        <taxon>Bacillota</taxon>
        <taxon>Bacilli</taxon>
        <taxon>Bacillales</taxon>
        <taxon>Bacillaceae</taxon>
        <taxon>Peribacillus</taxon>
    </lineage>
</organism>
<dbReference type="Gene3D" id="3.40.1610.10">
    <property type="entry name" value="CV3147-like domain"/>
    <property type="match status" value="1"/>
</dbReference>
<dbReference type="InterPro" id="IPR027479">
    <property type="entry name" value="S-Me-THD_N_sf"/>
</dbReference>
<dbReference type="InterPro" id="IPR024071">
    <property type="entry name" value="S-Me-THD_C_sf"/>
</dbReference>
<dbReference type="EMBL" id="LFZW01000001">
    <property type="protein sequence ID" value="KMY48699.1"/>
    <property type="molecule type" value="Genomic_DNA"/>
</dbReference>
<evidence type="ECO:0000259" key="1">
    <source>
        <dbReference type="Pfam" id="PF06032"/>
    </source>
</evidence>
<proteinExistence type="predicted"/>
<evidence type="ECO:0008006" key="5">
    <source>
        <dbReference type="Google" id="ProtNLM"/>
    </source>
</evidence>
<evidence type="ECO:0000259" key="2">
    <source>
        <dbReference type="Pfam" id="PF20906"/>
    </source>
</evidence>
<dbReference type="InterPro" id="IPR010318">
    <property type="entry name" value="S-Me-THD_N"/>
</dbReference>
<dbReference type="OrthoDB" id="7441206at2"/>